<organism evidence="2 3">
    <name type="scientific">Pseudomonas frederiksbergensis</name>
    <dbReference type="NCBI Taxonomy" id="104087"/>
    <lineage>
        <taxon>Bacteria</taxon>
        <taxon>Pseudomonadati</taxon>
        <taxon>Pseudomonadota</taxon>
        <taxon>Gammaproteobacteria</taxon>
        <taxon>Pseudomonadales</taxon>
        <taxon>Pseudomonadaceae</taxon>
        <taxon>Pseudomonas</taxon>
    </lineage>
</organism>
<dbReference type="InterPro" id="IPR005338">
    <property type="entry name" value="Anhydro_N_Ac-Mur_kinase"/>
</dbReference>
<dbReference type="GeneID" id="46909889"/>
<dbReference type="Gene3D" id="3.30.420.40">
    <property type="match status" value="2"/>
</dbReference>
<dbReference type="OrthoDB" id="9763949at2"/>
<reference evidence="3" key="1">
    <citation type="submission" date="2016-10" db="EMBL/GenBank/DDBJ databases">
        <title>Pseudomonas frederiksbergensis ERGS4:02 complete genome.</title>
        <authorList>
            <person name="Kumar R."/>
            <person name="Acharya V."/>
            <person name="Singh D."/>
        </authorList>
    </citation>
    <scope>NUCLEOTIDE SEQUENCE [LARGE SCALE GENOMIC DNA]</scope>
    <source>
        <strain evidence="3">ERGS4:02</strain>
    </source>
</reference>
<dbReference type="PANTHER" id="PTHR30605">
    <property type="entry name" value="ANHYDRO-N-ACETYLMURAMIC ACID KINASE"/>
    <property type="match status" value="1"/>
</dbReference>
<accession>A0A1J0EMZ4</accession>
<proteinExistence type="inferred from homology"/>
<evidence type="ECO:0000313" key="2">
    <source>
        <dbReference type="EMBL" id="APC17283.1"/>
    </source>
</evidence>
<gene>
    <name evidence="1" type="primary">anmK</name>
    <name evidence="2" type="ORF">BLL42_16610</name>
</gene>
<evidence type="ECO:0000256" key="1">
    <source>
        <dbReference type="HAMAP-Rule" id="MF_01270"/>
    </source>
</evidence>
<dbReference type="NCBIfam" id="NF007139">
    <property type="entry name" value="PRK09585.1-3"/>
    <property type="match status" value="1"/>
</dbReference>
<feature type="binding site" evidence="1">
    <location>
        <begin position="10"/>
        <end position="17"/>
    </location>
    <ligand>
        <name>ATP</name>
        <dbReference type="ChEBI" id="CHEBI:30616"/>
    </ligand>
</feature>
<dbReference type="EMBL" id="CP017886">
    <property type="protein sequence ID" value="APC17283.1"/>
    <property type="molecule type" value="Genomic_DNA"/>
</dbReference>
<dbReference type="GO" id="GO:0006040">
    <property type="term" value="P:amino sugar metabolic process"/>
    <property type="evidence" value="ECO:0007669"/>
    <property type="project" value="InterPro"/>
</dbReference>
<comment type="function">
    <text evidence="1">Catalyzes the specific phosphorylation of 1,6-anhydro-N-acetylmuramic acid (anhMurNAc) with the simultaneous cleavage of the 1,6-anhydro ring, generating MurNAc-6-P. Is required for the utilization of anhMurNAc either imported from the medium or derived from its own cell wall murein, and thus plays a role in cell wall recycling.</text>
</comment>
<dbReference type="PANTHER" id="PTHR30605:SF0">
    <property type="entry name" value="ANHYDRO-N-ACETYLMURAMIC ACID KINASE"/>
    <property type="match status" value="1"/>
</dbReference>
<evidence type="ECO:0000313" key="3">
    <source>
        <dbReference type="Proteomes" id="UP000182567"/>
    </source>
</evidence>
<dbReference type="UniPathway" id="UPA00343"/>
<dbReference type="GO" id="GO:0016773">
    <property type="term" value="F:phosphotransferase activity, alcohol group as acceptor"/>
    <property type="evidence" value="ECO:0007669"/>
    <property type="project" value="UniProtKB-UniRule"/>
</dbReference>
<dbReference type="HAMAP" id="MF_01270">
    <property type="entry name" value="AnhMurNAc_kinase"/>
    <property type="match status" value="1"/>
</dbReference>
<dbReference type="Pfam" id="PF03702">
    <property type="entry name" value="AnmK"/>
    <property type="match status" value="1"/>
</dbReference>
<dbReference type="RefSeq" id="WP_071553138.1">
    <property type="nucleotide sequence ID" value="NZ_CP017886.1"/>
</dbReference>
<dbReference type="UniPathway" id="UPA00544"/>
<dbReference type="Proteomes" id="UP000182567">
    <property type="component" value="Chromosome"/>
</dbReference>
<dbReference type="GO" id="GO:0009254">
    <property type="term" value="P:peptidoglycan turnover"/>
    <property type="evidence" value="ECO:0007669"/>
    <property type="project" value="UniProtKB-UniRule"/>
</dbReference>
<keyword evidence="1" id="KW-0119">Carbohydrate metabolism</keyword>
<keyword evidence="1" id="KW-0547">Nucleotide-binding</keyword>
<sequence length="363" mass="38580">MALYIGVMSGTSLDGLDIALIEQAPAIKLIATHYIPMPDSLRSELLGLCTSGPDEIARSAIAQQNWVKLAAQGINTLLADQHLKPDDIRAIGSHGQTIRHEPARGFTVQIGNPALLTELTGITVVSDFRSRDVAAGGQGAPLVPAFHEALFEERRGNRAILNVGGFSNLSLIETGKPVSGFDCGPGNVLLDAWIHLLRGETFDRDGQWAASGSVEPVLLKALLSDPFFLTKGPKSTGREVFNLQWLTQHLAHLPAFAAQDVQATLLELTALTIVESLQTAQADTQELLVCGGGAHNATLMARFASLLPDAKVSSTAAYGIDPDWVEAMAFAWLAHCCLESIPANRPSVTGARGLRVLGAVYPA</sequence>
<dbReference type="InterPro" id="IPR043129">
    <property type="entry name" value="ATPase_NBD"/>
</dbReference>
<comment type="pathway">
    <text evidence="1">Amino-sugar metabolism; 1,6-anhydro-N-acetylmuramate degradation.</text>
</comment>
<dbReference type="EC" id="2.7.1.170" evidence="1"/>
<dbReference type="GO" id="GO:0097175">
    <property type="term" value="P:1,6-anhydro-N-acetyl-beta-muramic acid catabolic process"/>
    <property type="evidence" value="ECO:0007669"/>
    <property type="project" value="UniProtKB-UniRule"/>
</dbReference>
<protein>
    <recommendedName>
        <fullName evidence="1">Anhydro-N-acetylmuramic acid kinase</fullName>
        <ecNumber evidence="1">2.7.1.170</ecNumber>
    </recommendedName>
    <alternativeName>
        <fullName evidence="1">AnhMurNAc kinase</fullName>
    </alternativeName>
</protein>
<comment type="catalytic activity">
    <reaction evidence="1">
        <text>1,6-anhydro-N-acetyl-beta-muramate + ATP + H2O = N-acetyl-D-muramate 6-phosphate + ADP + H(+)</text>
        <dbReference type="Rhea" id="RHEA:24952"/>
        <dbReference type="ChEBI" id="CHEBI:15377"/>
        <dbReference type="ChEBI" id="CHEBI:15378"/>
        <dbReference type="ChEBI" id="CHEBI:30616"/>
        <dbReference type="ChEBI" id="CHEBI:58690"/>
        <dbReference type="ChEBI" id="CHEBI:58722"/>
        <dbReference type="ChEBI" id="CHEBI:456216"/>
        <dbReference type="EC" id="2.7.1.170"/>
    </reaction>
</comment>
<dbReference type="GO" id="GO:0016301">
    <property type="term" value="F:kinase activity"/>
    <property type="evidence" value="ECO:0007669"/>
    <property type="project" value="UniProtKB-KW"/>
</dbReference>
<dbReference type="GO" id="GO:0005524">
    <property type="term" value="F:ATP binding"/>
    <property type="evidence" value="ECO:0007669"/>
    <property type="project" value="UniProtKB-UniRule"/>
</dbReference>
<dbReference type="SUPFAM" id="SSF53067">
    <property type="entry name" value="Actin-like ATPase domain"/>
    <property type="match status" value="1"/>
</dbReference>
<name>A0A1J0EMZ4_9PSED</name>
<keyword evidence="1" id="KW-0808">Transferase</keyword>
<comment type="pathway">
    <text evidence="1">Cell wall biogenesis; peptidoglycan recycling.</text>
</comment>
<keyword evidence="1" id="KW-0067">ATP-binding</keyword>
<dbReference type="CDD" id="cd24050">
    <property type="entry name" value="ASKHA_NBD_ANMK"/>
    <property type="match status" value="1"/>
</dbReference>
<comment type="similarity">
    <text evidence="1">Belongs to the anhydro-N-acetylmuramic acid kinase family.</text>
</comment>
<keyword evidence="1 2" id="KW-0418">Kinase</keyword>
<dbReference type="AlphaFoldDB" id="A0A1J0EMZ4"/>